<dbReference type="AlphaFoldDB" id="A0A8H7NKE3"/>
<comment type="similarity">
    <text evidence="1">Belongs to the tpcK family.</text>
</comment>
<proteinExistence type="inferred from homology"/>
<evidence type="ECO:0000259" key="2">
    <source>
        <dbReference type="Pfam" id="PF07110"/>
    </source>
</evidence>
<feature type="domain" description="EthD" evidence="2">
    <location>
        <begin position="46"/>
        <end position="139"/>
    </location>
</feature>
<organism evidence="3 4">
    <name type="scientific">Bionectria ochroleuca</name>
    <name type="common">Gliocladium roseum</name>
    <dbReference type="NCBI Taxonomy" id="29856"/>
    <lineage>
        <taxon>Eukaryota</taxon>
        <taxon>Fungi</taxon>
        <taxon>Dikarya</taxon>
        <taxon>Ascomycota</taxon>
        <taxon>Pezizomycotina</taxon>
        <taxon>Sordariomycetes</taxon>
        <taxon>Hypocreomycetidae</taxon>
        <taxon>Hypocreales</taxon>
        <taxon>Bionectriaceae</taxon>
        <taxon>Clonostachys</taxon>
    </lineage>
</organism>
<evidence type="ECO:0000313" key="4">
    <source>
        <dbReference type="Proteomes" id="UP000616885"/>
    </source>
</evidence>
<dbReference type="Pfam" id="PF07110">
    <property type="entry name" value="EthD"/>
    <property type="match status" value="1"/>
</dbReference>
<dbReference type="InterPro" id="IPR009799">
    <property type="entry name" value="EthD_dom"/>
</dbReference>
<evidence type="ECO:0000313" key="3">
    <source>
        <dbReference type="EMBL" id="KAF9757300.1"/>
    </source>
</evidence>
<sequence>MAAVSGDRATGHQRIDHKFNFELFDYDTPENFQPCIKLEFFFYKLPDVSSEHFHKHYAHIHSDITVAARSFGAHKVQRYTQLHQTPEMKARAKALGMDVFDYDGCSALWFQKWEDAEAFFASPEYSSLSADCAHFLDTSRGIKVMAGRELIAFGKAIPDVDSTDGITEYVK</sequence>
<dbReference type="GO" id="GO:0016491">
    <property type="term" value="F:oxidoreductase activity"/>
    <property type="evidence" value="ECO:0007669"/>
    <property type="project" value="InterPro"/>
</dbReference>
<gene>
    <name evidence="3" type="ORF">IM811_008244</name>
</gene>
<comment type="caution">
    <text evidence="3">The sequence shown here is derived from an EMBL/GenBank/DDBJ whole genome shotgun (WGS) entry which is preliminary data.</text>
</comment>
<evidence type="ECO:0000256" key="1">
    <source>
        <dbReference type="ARBA" id="ARBA00005986"/>
    </source>
</evidence>
<accession>A0A8H7NKE3</accession>
<dbReference type="InterPro" id="IPR011008">
    <property type="entry name" value="Dimeric_a/b-barrel"/>
</dbReference>
<name>A0A8H7NKE3_BIOOC</name>
<dbReference type="EMBL" id="JADCTT010000002">
    <property type="protein sequence ID" value="KAF9757300.1"/>
    <property type="molecule type" value="Genomic_DNA"/>
</dbReference>
<reference evidence="3" key="1">
    <citation type="submission" date="2020-10" db="EMBL/GenBank/DDBJ databases">
        <title>High-Quality Genome Resource of Clonostachys rosea strain S41 by Oxford Nanopore Long-Read Sequencing.</title>
        <authorList>
            <person name="Wang H."/>
        </authorList>
    </citation>
    <scope>NUCLEOTIDE SEQUENCE</scope>
    <source>
        <strain evidence="3">S41</strain>
    </source>
</reference>
<dbReference type="Gene3D" id="3.30.70.100">
    <property type="match status" value="1"/>
</dbReference>
<dbReference type="Proteomes" id="UP000616885">
    <property type="component" value="Unassembled WGS sequence"/>
</dbReference>
<protein>
    <recommendedName>
        <fullName evidence="2">EthD domain-containing protein</fullName>
    </recommendedName>
</protein>
<dbReference type="SUPFAM" id="SSF54909">
    <property type="entry name" value="Dimeric alpha+beta barrel"/>
    <property type="match status" value="1"/>
</dbReference>